<dbReference type="AlphaFoldDB" id="A0A344UCC1"/>
<dbReference type="InterPro" id="IPR009739">
    <property type="entry name" value="LprI-like_N"/>
</dbReference>
<feature type="signal peptide" evidence="1">
    <location>
        <begin position="1"/>
        <end position="23"/>
    </location>
</feature>
<organism evidence="3 4">
    <name type="scientific">Chromobacterium phragmitis</name>
    <dbReference type="NCBI Taxonomy" id="2202141"/>
    <lineage>
        <taxon>Bacteria</taxon>
        <taxon>Pseudomonadati</taxon>
        <taxon>Pseudomonadota</taxon>
        <taxon>Betaproteobacteria</taxon>
        <taxon>Neisseriales</taxon>
        <taxon>Chromobacteriaceae</taxon>
        <taxon>Chromobacterium</taxon>
    </lineage>
</organism>
<dbReference type="Gene3D" id="1.20.1270.180">
    <property type="match status" value="1"/>
</dbReference>
<dbReference type="Pfam" id="PF07007">
    <property type="entry name" value="LprI"/>
    <property type="match status" value="1"/>
</dbReference>
<protein>
    <submittedName>
        <fullName evidence="3">Urease-associated protein</fullName>
    </submittedName>
</protein>
<dbReference type="KEGG" id="chrb:DK843_00500"/>
<feature type="chain" id="PRO_5016674732" evidence="1">
    <location>
        <begin position="24"/>
        <end position="134"/>
    </location>
</feature>
<dbReference type="EMBL" id="CP029554">
    <property type="protein sequence ID" value="AXE32919.1"/>
    <property type="molecule type" value="Genomic_DNA"/>
</dbReference>
<dbReference type="KEGG" id="chri:DK842_17375"/>
<gene>
    <name evidence="3" type="ORF">DK843_00500</name>
</gene>
<keyword evidence="1" id="KW-0732">Signal</keyword>
<dbReference type="PANTHER" id="PTHR39176:SF1">
    <property type="entry name" value="PERIPLASMIC PROTEIN"/>
    <property type="match status" value="1"/>
</dbReference>
<dbReference type="OrthoDB" id="7340239at2"/>
<sequence length="134" mass="15350">MEFSMKPCLLALLALFASHAALAEDDPCKEASNTIEINECMQKQFDGKDRLLNDRYRELLQKLRADEARDKPAAKEKPSAMLVQAQRKWIAFRDADCGAKYQIYAGGTIRNAVFLGCKIERTEQRIKELEPKLW</sequence>
<dbReference type="Proteomes" id="UP000252038">
    <property type="component" value="Chromosome"/>
</dbReference>
<reference evidence="3 4" key="1">
    <citation type="submission" date="2018-05" db="EMBL/GenBank/DDBJ databases">
        <title>Genome sequencing, assembly and analysis of the novel insecticidal bacterium, Chromobacterium phragmitis.</title>
        <authorList>
            <person name="Sparks M.E."/>
            <person name="Blackburn M.B."/>
            <person name="Gundersen-Rindal D.E."/>
        </authorList>
    </citation>
    <scope>NUCLEOTIDE SEQUENCE [LARGE SCALE GENOMIC DNA]</scope>
    <source>
        <strain evidence="3">IIBBL 274-1</strain>
    </source>
</reference>
<feature type="domain" description="Lysozyme inhibitor LprI-like N-terminal" evidence="2">
    <location>
        <begin position="28"/>
        <end position="129"/>
    </location>
</feature>
<name>A0A344UCC1_9NEIS</name>
<proteinExistence type="predicted"/>
<dbReference type="PANTHER" id="PTHR39176">
    <property type="entry name" value="PERIPLASMIC PROTEIN-RELATED"/>
    <property type="match status" value="1"/>
</dbReference>
<evidence type="ECO:0000313" key="3">
    <source>
        <dbReference type="EMBL" id="AXE32919.1"/>
    </source>
</evidence>
<evidence type="ECO:0000259" key="2">
    <source>
        <dbReference type="Pfam" id="PF07007"/>
    </source>
</evidence>
<accession>A0A344UCC1</accession>
<evidence type="ECO:0000256" key="1">
    <source>
        <dbReference type="SAM" id="SignalP"/>
    </source>
</evidence>
<evidence type="ECO:0000313" key="4">
    <source>
        <dbReference type="Proteomes" id="UP000252038"/>
    </source>
</evidence>